<dbReference type="Proteomes" id="UP000017944">
    <property type="component" value="Unassembled WGS sequence"/>
</dbReference>
<organism evidence="1 2">
    <name type="scientific">Shigella dysenteriae WRSd3</name>
    <dbReference type="NCBI Taxonomy" id="1401327"/>
    <lineage>
        <taxon>Bacteria</taxon>
        <taxon>Pseudomonadati</taxon>
        <taxon>Pseudomonadota</taxon>
        <taxon>Gammaproteobacteria</taxon>
        <taxon>Enterobacterales</taxon>
        <taxon>Enterobacteriaceae</taxon>
        <taxon>Shigella</taxon>
    </lineage>
</organism>
<evidence type="ECO:0000313" key="1">
    <source>
        <dbReference type="EMBL" id="ESU76516.1"/>
    </source>
</evidence>
<accession>A0A090NAM5</accession>
<sequence>MLNIVSVLVTPQIFCLATGAIISGVREAGANQA</sequence>
<evidence type="ECO:0000313" key="2">
    <source>
        <dbReference type="Proteomes" id="UP000017944"/>
    </source>
</evidence>
<dbReference type="EMBL" id="AXUT01000496">
    <property type="protein sequence ID" value="ESU76516.1"/>
    <property type="molecule type" value="Genomic_DNA"/>
</dbReference>
<comment type="caution">
    <text evidence="1">The sequence shown here is derived from an EMBL/GenBank/DDBJ whole genome shotgun (WGS) entry which is preliminary data.</text>
</comment>
<name>A0A090NAM5_SHIDY</name>
<proteinExistence type="predicted"/>
<gene>
    <name evidence="1" type="ORF">WRSd3_04250</name>
</gene>
<protein>
    <submittedName>
        <fullName evidence="1">Uncharacterized protein</fullName>
    </submittedName>
</protein>
<reference evidence="1 2" key="1">
    <citation type="submission" date="2013-10" db="EMBL/GenBank/DDBJ databases">
        <title>Draft genomes and the virulence plasmids of Sd1617 vaccine constructs: WRSd3 and WRSd5.</title>
        <authorList>
            <person name="Aksomboon Vongsawan A."/>
            <person name="Venkatesan M.M."/>
            <person name="Vaisvil B."/>
            <person name="Emel G."/>
            <person name="Kepatral V."/>
            <person name="Sethabutr O."/>
            <person name="Serichantalergs O."/>
            <person name="Mason C."/>
        </authorList>
    </citation>
    <scope>NUCLEOTIDE SEQUENCE [LARGE SCALE GENOMIC DNA]</scope>
    <source>
        <strain evidence="1 2">WRSd3</strain>
    </source>
</reference>
<dbReference type="AlphaFoldDB" id="A0A090NAM5"/>